<reference evidence="1" key="1">
    <citation type="submission" date="2018-02" db="EMBL/GenBank/DDBJ databases">
        <title>Rhizophora mucronata_Transcriptome.</title>
        <authorList>
            <person name="Meera S.P."/>
            <person name="Sreeshan A."/>
            <person name="Augustine A."/>
        </authorList>
    </citation>
    <scope>NUCLEOTIDE SEQUENCE</scope>
    <source>
        <tissue evidence="1">Leaf</tissue>
    </source>
</reference>
<accession>A0A2P2J2B1</accession>
<name>A0A2P2J2B1_RHIMU</name>
<protein>
    <submittedName>
        <fullName evidence="1">Uncharacterized protein</fullName>
    </submittedName>
</protein>
<dbReference type="EMBL" id="GGEC01007131">
    <property type="protein sequence ID" value="MBW87614.1"/>
    <property type="molecule type" value="Transcribed_RNA"/>
</dbReference>
<dbReference type="AlphaFoldDB" id="A0A2P2J2B1"/>
<evidence type="ECO:0000313" key="1">
    <source>
        <dbReference type="EMBL" id="MBW87614.1"/>
    </source>
</evidence>
<proteinExistence type="predicted"/>
<sequence length="65" mass="7792">MSLERQLEIHDQAKSNLKQTLNLSSEPFSQYSFSCLYKLYHKISFNCIKTKNLKIKKKKKRRTLN</sequence>
<organism evidence="1">
    <name type="scientific">Rhizophora mucronata</name>
    <name type="common">Asiatic mangrove</name>
    <dbReference type="NCBI Taxonomy" id="61149"/>
    <lineage>
        <taxon>Eukaryota</taxon>
        <taxon>Viridiplantae</taxon>
        <taxon>Streptophyta</taxon>
        <taxon>Embryophyta</taxon>
        <taxon>Tracheophyta</taxon>
        <taxon>Spermatophyta</taxon>
        <taxon>Magnoliopsida</taxon>
        <taxon>eudicotyledons</taxon>
        <taxon>Gunneridae</taxon>
        <taxon>Pentapetalae</taxon>
        <taxon>rosids</taxon>
        <taxon>fabids</taxon>
        <taxon>Malpighiales</taxon>
        <taxon>Rhizophoraceae</taxon>
        <taxon>Rhizophora</taxon>
    </lineage>
</organism>